<accession>A0A916WKG0</accession>
<comment type="subcellular location">
    <subcellularLocation>
        <location evidence="8">Cell membrane</location>
        <topology evidence="8">Multi-pass membrane protein</topology>
    </subcellularLocation>
    <subcellularLocation>
        <location evidence="1">Membrane</location>
        <topology evidence="1">Multi-pass membrane protein</topology>
    </subcellularLocation>
</comment>
<dbReference type="EC" id="2.5.1.74" evidence="8 9"/>
<evidence type="ECO:0000256" key="3">
    <source>
        <dbReference type="ARBA" id="ARBA00022475"/>
    </source>
</evidence>
<sequence length="291" mass="30143">MRTLPLSAVSVIVGTGVAVAGDPAGATGYAVRDDHAAIASLCMVVALCLQIGVNYTNDYSDGVRGTDAFRVGPARLTGSGRATPRSVLSVGLAFYGLAAVAGLAVVLMTQYWWLLAVGVVAIAAAWYYTGGKRPYGYHALGEVSVFVFFGLVPVLGTQFAQIGRITVDGWAGAVAVGFFACGALMINNIRDLAADREAGKRTLAVRIGPVAARVLYALFLKLPFLALLLPILHVPLAIVAGAALALALTAARIGLTEEEPLRLIKALQLTSLSSLAFGVLLAGSLVFDAAR</sequence>
<keyword evidence="7 8" id="KW-0472">Membrane</keyword>
<keyword evidence="6 8" id="KW-1133">Transmembrane helix</keyword>
<evidence type="ECO:0000256" key="4">
    <source>
        <dbReference type="ARBA" id="ARBA00022679"/>
    </source>
</evidence>
<evidence type="ECO:0000313" key="12">
    <source>
        <dbReference type="Proteomes" id="UP000606922"/>
    </source>
</evidence>
<keyword evidence="12" id="KW-1185">Reference proteome</keyword>
<evidence type="ECO:0000256" key="8">
    <source>
        <dbReference type="HAMAP-Rule" id="MF_01937"/>
    </source>
</evidence>
<dbReference type="GO" id="GO:0046428">
    <property type="term" value="F:1,4-dihydroxy-2-naphthoate polyprenyltransferase activity"/>
    <property type="evidence" value="ECO:0007669"/>
    <property type="project" value="UniProtKB-UniRule"/>
</dbReference>
<comment type="similarity">
    <text evidence="8">Belongs to the MenA family. Type 1 subfamily.</text>
</comment>
<reference evidence="11" key="1">
    <citation type="journal article" date="2014" name="Int. J. Syst. Evol. Microbiol.">
        <title>Complete genome sequence of Corynebacterium casei LMG S-19264T (=DSM 44701T), isolated from a smear-ripened cheese.</title>
        <authorList>
            <consortium name="US DOE Joint Genome Institute (JGI-PGF)"/>
            <person name="Walter F."/>
            <person name="Albersmeier A."/>
            <person name="Kalinowski J."/>
            <person name="Ruckert C."/>
        </authorList>
    </citation>
    <scope>NUCLEOTIDE SEQUENCE</scope>
    <source>
        <strain evidence="11">CGMCC 1.12813</strain>
    </source>
</reference>
<protein>
    <recommendedName>
        <fullName evidence="8 9">1,4-dihydroxy-2-naphthoate octaprenyltransferase</fullName>
        <shortName evidence="8">DHNA-octaprenyltransferase</shortName>
        <ecNumber evidence="8 9">2.5.1.74</ecNumber>
    </recommendedName>
</protein>
<name>A0A916WKG0_9MICO</name>
<feature type="transmembrane region" description="Helical" evidence="8">
    <location>
        <begin position="140"/>
        <end position="163"/>
    </location>
</feature>
<dbReference type="HAMAP" id="MF_01937">
    <property type="entry name" value="MenA_1"/>
    <property type="match status" value="1"/>
</dbReference>
<dbReference type="Proteomes" id="UP000606922">
    <property type="component" value="Unassembled WGS sequence"/>
</dbReference>
<evidence type="ECO:0000256" key="6">
    <source>
        <dbReference type="ARBA" id="ARBA00022989"/>
    </source>
</evidence>
<dbReference type="AlphaFoldDB" id="A0A916WKG0"/>
<evidence type="ECO:0000256" key="9">
    <source>
        <dbReference type="NCBIfam" id="TIGR00751"/>
    </source>
</evidence>
<feature type="transmembrane region" description="Helical" evidence="8">
    <location>
        <begin position="235"/>
        <end position="255"/>
    </location>
</feature>
<dbReference type="NCBIfam" id="NF004751">
    <property type="entry name" value="PRK06080.1-3"/>
    <property type="match status" value="1"/>
</dbReference>
<gene>
    <name evidence="8 11" type="primary">menA</name>
    <name evidence="11" type="ORF">GCM10010979_20920</name>
</gene>
<evidence type="ECO:0000256" key="2">
    <source>
        <dbReference type="ARBA" id="ARBA00022428"/>
    </source>
</evidence>
<dbReference type="PIRSF" id="PIRSF005355">
    <property type="entry name" value="UBIAD1"/>
    <property type="match status" value="1"/>
</dbReference>
<organism evidence="11 12">
    <name type="scientific">Conyzicola nivalis</name>
    <dbReference type="NCBI Taxonomy" id="1477021"/>
    <lineage>
        <taxon>Bacteria</taxon>
        <taxon>Bacillati</taxon>
        <taxon>Actinomycetota</taxon>
        <taxon>Actinomycetes</taxon>
        <taxon>Micrococcales</taxon>
        <taxon>Microbacteriaceae</taxon>
        <taxon>Conyzicola</taxon>
    </lineage>
</organism>
<feature type="chain" id="PRO_5039197917" description="1,4-dihydroxy-2-naphthoate octaprenyltransferase" evidence="10">
    <location>
        <begin position="21"/>
        <end position="291"/>
    </location>
</feature>
<comment type="function">
    <text evidence="8">Conversion of 1,4-dihydroxy-2-naphthoate (DHNA) to demethylmenaquinone (DMK).</text>
</comment>
<dbReference type="Gene3D" id="1.20.120.1780">
    <property type="entry name" value="UbiA prenyltransferase"/>
    <property type="match status" value="1"/>
</dbReference>
<keyword evidence="10" id="KW-0732">Signal</keyword>
<dbReference type="Pfam" id="PF01040">
    <property type="entry name" value="UbiA"/>
    <property type="match status" value="1"/>
</dbReference>
<feature type="transmembrane region" description="Helical" evidence="8">
    <location>
        <begin position="169"/>
        <end position="189"/>
    </location>
</feature>
<dbReference type="GO" id="GO:0009234">
    <property type="term" value="P:menaquinone biosynthetic process"/>
    <property type="evidence" value="ECO:0007669"/>
    <property type="project" value="UniProtKB-UniRule"/>
</dbReference>
<keyword evidence="3 8" id="KW-1003">Cell membrane</keyword>
<keyword evidence="5 8" id="KW-0812">Transmembrane</keyword>
<dbReference type="GO" id="GO:0042371">
    <property type="term" value="P:vitamin K biosynthetic process"/>
    <property type="evidence" value="ECO:0007669"/>
    <property type="project" value="TreeGrafter"/>
</dbReference>
<feature type="transmembrane region" description="Helical" evidence="8">
    <location>
        <begin position="87"/>
        <end position="105"/>
    </location>
</feature>
<dbReference type="GO" id="GO:0005886">
    <property type="term" value="C:plasma membrane"/>
    <property type="evidence" value="ECO:0007669"/>
    <property type="project" value="UniProtKB-SubCell"/>
</dbReference>
<feature type="transmembrane region" description="Helical" evidence="8">
    <location>
        <begin position="210"/>
        <end position="229"/>
    </location>
</feature>
<reference evidence="11" key="2">
    <citation type="submission" date="2020-09" db="EMBL/GenBank/DDBJ databases">
        <authorList>
            <person name="Sun Q."/>
            <person name="Zhou Y."/>
        </authorList>
    </citation>
    <scope>NUCLEOTIDE SEQUENCE</scope>
    <source>
        <strain evidence="11">CGMCC 1.12813</strain>
    </source>
</reference>
<feature type="transmembrane region" description="Helical" evidence="8">
    <location>
        <begin position="36"/>
        <end position="55"/>
    </location>
</feature>
<dbReference type="NCBIfam" id="TIGR00751">
    <property type="entry name" value="menA"/>
    <property type="match status" value="1"/>
</dbReference>
<keyword evidence="2 8" id="KW-0474">Menaquinone biosynthesis</keyword>
<evidence type="ECO:0000256" key="10">
    <source>
        <dbReference type="SAM" id="SignalP"/>
    </source>
</evidence>
<dbReference type="InterPro" id="IPR044878">
    <property type="entry name" value="UbiA_sf"/>
</dbReference>
<comment type="catalytic activity">
    <reaction evidence="8">
        <text>an all-trans-polyprenyl diphosphate + 1,4-dihydroxy-2-naphthoate + H(+) = a 2-demethylmenaquinol + CO2 + diphosphate</text>
        <dbReference type="Rhea" id="RHEA:26478"/>
        <dbReference type="Rhea" id="RHEA-COMP:9563"/>
        <dbReference type="Rhea" id="RHEA-COMP:9564"/>
        <dbReference type="ChEBI" id="CHEBI:11173"/>
        <dbReference type="ChEBI" id="CHEBI:15378"/>
        <dbReference type="ChEBI" id="CHEBI:16526"/>
        <dbReference type="ChEBI" id="CHEBI:33019"/>
        <dbReference type="ChEBI" id="CHEBI:55437"/>
        <dbReference type="ChEBI" id="CHEBI:58914"/>
        <dbReference type="EC" id="2.5.1.74"/>
    </reaction>
</comment>
<dbReference type="PANTHER" id="PTHR13929">
    <property type="entry name" value="1,4-DIHYDROXY-2-NAPHTHOATE OCTAPRENYLTRANSFERASE"/>
    <property type="match status" value="1"/>
</dbReference>
<keyword evidence="4 8" id="KW-0808">Transferase</keyword>
<dbReference type="PANTHER" id="PTHR13929:SF0">
    <property type="entry name" value="UBIA PRENYLTRANSFERASE DOMAIN-CONTAINING PROTEIN 1"/>
    <property type="match status" value="1"/>
</dbReference>
<dbReference type="Gene3D" id="1.10.357.140">
    <property type="entry name" value="UbiA prenyltransferase"/>
    <property type="match status" value="1"/>
</dbReference>
<dbReference type="EMBL" id="BMGB01000001">
    <property type="protein sequence ID" value="GGB06027.1"/>
    <property type="molecule type" value="Genomic_DNA"/>
</dbReference>
<proteinExistence type="inferred from homology"/>
<dbReference type="InterPro" id="IPR004657">
    <property type="entry name" value="MenA"/>
</dbReference>
<feature type="signal peptide" evidence="10">
    <location>
        <begin position="1"/>
        <end position="20"/>
    </location>
</feature>
<dbReference type="InterPro" id="IPR026046">
    <property type="entry name" value="UBIAD1"/>
</dbReference>
<evidence type="ECO:0000256" key="5">
    <source>
        <dbReference type="ARBA" id="ARBA00022692"/>
    </source>
</evidence>
<feature type="transmembrane region" description="Helical" evidence="8">
    <location>
        <begin position="267"/>
        <end position="287"/>
    </location>
</feature>
<evidence type="ECO:0000256" key="7">
    <source>
        <dbReference type="ARBA" id="ARBA00023136"/>
    </source>
</evidence>
<evidence type="ECO:0000256" key="1">
    <source>
        <dbReference type="ARBA" id="ARBA00004141"/>
    </source>
</evidence>
<evidence type="ECO:0000313" key="11">
    <source>
        <dbReference type="EMBL" id="GGB06027.1"/>
    </source>
</evidence>
<comment type="pathway">
    <text evidence="8">Quinol/quinone metabolism; menaquinone biosynthesis; menaquinol from 1,4-dihydroxy-2-naphthoate: step 1/2.</text>
</comment>
<comment type="caution">
    <text evidence="11">The sequence shown here is derived from an EMBL/GenBank/DDBJ whole genome shotgun (WGS) entry which is preliminary data.</text>
</comment>
<dbReference type="InterPro" id="IPR000537">
    <property type="entry name" value="UbiA_prenyltransferase"/>
</dbReference>
<dbReference type="CDD" id="cd13962">
    <property type="entry name" value="PT_UbiA_UBIAD1"/>
    <property type="match status" value="1"/>
</dbReference>
<feature type="transmembrane region" description="Helical" evidence="8">
    <location>
        <begin position="111"/>
        <end position="128"/>
    </location>
</feature>